<evidence type="ECO:0000313" key="6">
    <source>
        <dbReference type="Proteomes" id="UP000283530"/>
    </source>
</evidence>
<comment type="function">
    <text evidence="3">Component of the exocyst complex.</text>
</comment>
<dbReference type="GO" id="GO:0005546">
    <property type="term" value="F:phosphatidylinositol-4,5-bisphosphate binding"/>
    <property type="evidence" value="ECO:0007669"/>
    <property type="project" value="InterPro"/>
</dbReference>
<dbReference type="PANTHER" id="PTHR12542">
    <property type="entry name" value="EXOCYST COMPLEX PROTEIN EXO70"/>
    <property type="match status" value="1"/>
</dbReference>
<evidence type="ECO:0000259" key="4">
    <source>
        <dbReference type="Pfam" id="PF03081"/>
    </source>
</evidence>
<dbReference type="PANTHER" id="PTHR12542:SF142">
    <property type="entry name" value="EXOCYST SUBUNIT EXO70 FAMILY PROTEIN"/>
    <property type="match status" value="1"/>
</dbReference>
<dbReference type="InterPro" id="IPR046364">
    <property type="entry name" value="Exo70_C"/>
</dbReference>
<reference evidence="5 6" key="1">
    <citation type="journal article" date="2019" name="Nat. Plants">
        <title>Stout camphor tree genome fills gaps in understanding of flowering plant genome evolution.</title>
        <authorList>
            <person name="Chaw S.M."/>
            <person name="Liu Y.C."/>
            <person name="Wu Y.W."/>
            <person name="Wang H.Y."/>
            <person name="Lin C.I."/>
            <person name="Wu C.S."/>
            <person name="Ke H.M."/>
            <person name="Chang L.Y."/>
            <person name="Hsu C.Y."/>
            <person name="Yang H.T."/>
            <person name="Sudianto E."/>
            <person name="Hsu M.H."/>
            <person name="Wu K.P."/>
            <person name="Wang L.N."/>
            <person name="Leebens-Mack J.H."/>
            <person name="Tsai I.J."/>
        </authorList>
    </citation>
    <scope>NUCLEOTIDE SEQUENCE [LARGE SCALE GENOMIC DNA]</scope>
    <source>
        <strain evidence="6">cv. Chaw 1501</strain>
        <tissue evidence="5">Young leaves</tissue>
    </source>
</reference>
<evidence type="ECO:0000256" key="1">
    <source>
        <dbReference type="ARBA" id="ARBA00006756"/>
    </source>
</evidence>
<accession>A0A443N7M6</accession>
<sequence length="205" mass="23447">MDGISPVGRRLVSLIGMLESNLEEKSKLYEDGAMQYIFLMNNILYIVQKVKDSELGTLLGDRWVRKRRGQVRQYATGYLRASWTKVLSCLKDEGLGGGGSSSNVSKVLLKDRFKNFNLAFEDIYRTQTVWKVPDLQLREELRLSISDKVIPAYRSFMGRFGGQLESSRNAGKYIKYTAEDMEKLLLDLFEGFPGQLNNPRRKLST</sequence>
<evidence type="ECO:0000256" key="2">
    <source>
        <dbReference type="ARBA" id="ARBA00022448"/>
    </source>
</evidence>
<organism evidence="5 6">
    <name type="scientific">Cinnamomum micranthum f. kanehirae</name>
    <dbReference type="NCBI Taxonomy" id="337451"/>
    <lineage>
        <taxon>Eukaryota</taxon>
        <taxon>Viridiplantae</taxon>
        <taxon>Streptophyta</taxon>
        <taxon>Embryophyta</taxon>
        <taxon>Tracheophyta</taxon>
        <taxon>Spermatophyta</taxon>
        <taxon>Magnoliopsida</taxon>
        <taxon>Magnoliidae</taxon>
        <taxon>Laurales</taxon>
        <taxon>Lauraceae</taxon>
        <taxon>Cinnamomum</taxon>
    </lineage>
</organism>
<keyword evidence="2 3" id="KW-0813">Transport</keyword>
<dbReference type="GO" id="GO:0006887">
    <property type="term" value="P:exocytosis"/>
    <property type="evidence" value="ECO:0007669"/>
    <property type="project" value="UniProtKB-KW"/>
</dbReference>
<protein>
    <recommendedName>
        <fullName evidence="3">Exocyst subunit Exo70 family protein</fullName>
    </recommendedName>
</protein>
<evidence type="ECO:0000313" key="5">
    <source>
        <dbReference type="EMBL" id="RWR74532.1"/>
    </source>
</evidence>
<feature type="domain" description="Exocyst complex subunit Exo70 C-terminal" evidence="4">
    <location>
        <begin position="3"/>
        <end position="187"/>
    </location>
</feature>
<dbReference type="OrthoDB" id="1922221at2759"/>
<evidence type="ECO:0000256" key="3">
    <source>
        <dbReference type="RuleBase" id="RU365026"/>
    </source>
</evidence>
<dbReference type="GO" id="GO:0015031">
    <property type="term" value="P:protein transport"/>
    <property type="evidence" value="ECO:0007669"/>
    <property type="project" value="UniProtKB-KW"/>
</dbReference>
<name>A0A443N7M6_9MAGN</name>
<dbReference type="AlphaFoldDB" id="A0A443N7M6"/>
<keyword evidence="3" id="KW-0268">Exocytosis</keyword>
<proteinExistence type="inferred from homology"/>
<dbReference type="EMBL" id="QPKB01000001">
    <property type="protein sequence ID" value="RWR74532.1"/>
    <property type="molecule type" value="Genomic_DNA"/>
</dbReference>
<dbReference type="InterPro" id="IPR004140">
    <property type="entry name" value="Exo70"/>
</dbReference>
<dbReference type="SUPFAM" id="SSF74788">
    <property type="entry name" value="Cullin repeat-like"/>
    <property type="match status" value="1"/>
</dbReference>
<dbReference type="InterPro" id="IPR016159">
    <property type="entry name" value="Cullin_repeat-like_dom_sf"/>
</dbReference>
<keyword evidence="6" id="KW-1185">Reference proteome</keyword>
<dbReference type="STRING" id="337451.A0A443N7M6"/>
<dbReference type="Proteomes" id="UP000283530">
    <property type="component" value="Unassembled WGS sequence"/>
</dbReference>
<comment type="caution">
    <text evidence="5">The sequence shown here is derived from an EMBL/GenBank/DDBJ whole genome shotgun (WGS) entry which is preliminary data.</text>
</comment>
<dbReference type="GO" id="GO:0000145">
    <property type="term" value="C:exocyst"/>
    <property type="evidence" value="ECO:0007669"/>
    <property type="project" value="InterPro"/>
</dbReference>
<keyword evidence="3" id="KW-0653">Protein transport</keyword>
<dbReference type="Pfam" id="PF03081">
    <property type="entry name" value="Exo70_C"/>
    <property type="match status" value="1"/>
</dbReference>
<gene>
    <name evidence="5" type="ORF">CKAN_00286500</name>
</gene>
<dbReference type="Gene3D" id="1.20.1280.170">
    <property type="entry name" value="Exocyst complex component Exo70"/>
    <property type="match status" value="1"/>
</dbReference>
<comment type="similarity">
    <text evidence="1 3">Belongs to the EXO70 family.</text>
</comment>